<keyword evidence="1" id="KW-0732">Signal</keyword>
<evidence type="ECO:0000256" key="1">
    <source>
        <dbReference type="SAM" id="SignalP"/>
    </source>
</evidence>
<sequence>MALLSGLFLSFLGIPGAEATIQAQTISPVSSRTMLQAPYLYQWHQWSQMPDDRLHLYLRLLDTKVENATLFLRMRMVSDNLSIENARPLPIPISISGGEEVYLDAGMLAAYFLPAHVQVSGNASRDFSMNGGVLPDGLYQLYFEAYEAQSGSKVSLNEIPSMFTLLAGEPPFLNTPQAEDTIYYGRQASIRFQWIPRHLATPAFQTEYHFELAEIPQGVSSWEEYFHTLPLIHQEQTGQTFLDYGQTLPELIPGTQYAFRVQASGTSADGEQLYIKNNGYSEVRRFYFEEHCPIVPQLRIENISSTRAVVRWTEPIEAQSYKLQYRKNGKPDAHWFTYGEELMQGDTEAVLEDLEPSTGYECKLIVQCAYSQSKNDIVYRFTTLSADNAHLDCGNHPNSSNPDRDQTPLESLRKFDQVRTANGFVFEIEEATGSDGMFSGSGYTHIPLLSNTGVKVKFKNVFINKNYELVSGTFTAETDKGEL</sequence>
<evidence type="ECO:0000313" key="3">
    <source>
        <dbReference type="EMBL" id="MBO8432985.1"/>
    </source>
</evidence>
<name>A0A9D9DVP7_9BACT</name>
<dbReference type="SMART" id="SM00060">
    <property type="entry name" value="FN3"/>
    <property type="match status" value="2"/>
</dbReference>
<dbReference type="Proteomes" id="UP000823612">
    <property type="component" value="Unassembled WGS sequence"/>
</dbReference>
<evidence type="ECO:0000313" key="4">
    <source>
        <dbReference type="Proteomes" id="UP000823612"/>
    </source>
</evidence>
<dbReference type="InterPro" id="IPR036116">
    <property type="entry name" value="FN3_sf"/>
</dbReference>
<protein>
    <submittedName>
        <fullName evidence="3">Fibronectin type III domain-containing protein</fullName>
    </submittedName>
</protein>
<dbReference type="CDD" id="cd00063">
    <property type="entry name" value="FN3"/>
    <property type="match status" value="1"/>
</dbReference>
<reference evidence="3" key="2">
    <citation type="journal article" date="2021" name="PeerJ">
        <title>Extensive microbial diversity within the chicken gut microbiome revealed by metagenomics and culture.</title>
        <authorList>
            <person name="Gilroy R."/>
            <person name="Ravi A."/>
            <person name="Getino M."/>
            <person name="Pursley I."/>
            <person name="Horton D.L."/>
            <person name="Alikhan N.F."/>
            <person name="Baker D."/>
            <person name="Gharbi K."/>
            <person name="Hall N."/>
            <person name="Watson M."/>
            <person name="Adriaenssens E.M."/>
            <person name="Foster-Nyarko E."/>
            <person name="Jarju S."/>
            <person name="Secka A."/>
            <person name="Antonio M."/>
            <person name="Oren A."/>
            <person name="Chaudhuri R.R."/>
            <person name="La Ragione R."/>
            <person name="Hildebrand F."/>
            <person name="Pallen M.J."/>
        </authorList>
    </citation>
    <scope>NUCLEOTIDE SEQUENCE</scope>
    <source>
        <strain evidence="3">2889</strain>
    </source>
</reference>
<dbReference type="Pfam" id="PF00041">
    <property type="entry name" value="fn3"/>
    <property type="match status" value="1"/>
</dbReference>
<evidence type="ECO:0000259" key="2">
    <source>
        <dbReference type="PROSITE" id="PS50853"/>
    </source>
</evidence>
<feature type="domain" description="Fibronectin type-III" evidence="2">
    <location>
        <begin position="295"/>
        <end position="386"/>
    </location>
</feature>
<dbReference type="InterPro" id="IPR003961">
    <property type="entry name" value="FN3_dom"/>
</dbReference>
<dbReference type="Gene3D" id="2.60.40.10">
    <property type="entry name" value="Immunoglobulins"/>
    <property type="match status" value="1"/>
</dbReference>
<reference evidence="3" key="1">
    <citation type="submission" date="2020-10" db="EMBL/GenBank/DDBJ databases">
        <authorList>
            <person name="Gilroy R."/>
        </authorList>
    </citation>
    <scope>NUCLEOTIDE SEQUENCE</scope>
    <source>
        <strain evidence="3">2889</strain>
    </source>
</reference>
<dbReference type="InterPro" id="IPR013783">
    <property type="entry name" value="Ig-like_fold"/>
</dbReference>
<comment type="caution">
    <text evidence="3">The sequence shown here is derived from an EMBL/GenBank/DDBJ whole genome shotgun (WGS) entry which is preliminary data.</text>
</comment>
<gene>
    <name evidence="3" type="ORF">IAB08_06805</name>
</gene>
<dbReference type="PROSITE" id="PS50853">
    <property type="entry name" value="FN3"/>
    <property type="match status" value="1"/>
</dbReference>
<feature type="signal peptide" evidence="1">
    <location>
        <begin position="1"/>
        <end position="19"/>
    </location>
</feature>
<feature type="chain" id="PRO_5039066890" evidence="1">
    <location>
        <begin position="20"/>
        <end position="483"/>
    </location>
</feature>
<accession>A0A9D9DVP7</accession>
<dbReference type="EMBL" id="JADIMZ010000101">
    <property type="protein sequence ID" value="MBO8432985.1"/>
    <property type="molecule type" value="Genomic_DNA"/>
</dbReference>
<proteinExistence type="predicted"/>
<dbReference type="AlphaFoldDB" id="A0A9D9DVP7"/>
<organism evidence="3 4">
    <name type="scientific">Candidatus Pullibacteroides excrementavium</name>
    <dbReference type="NCBI Taxonomy" id="2840905"/>
    <lineage>
        <taxon>Bacteria</taxon>
        <taxon>Pseudomonadati</taxon>
        <taxon>Bacteroidota</taxon>
        <taxon>Bacteroidia</taxon>
        <taxon>Bacteroidales</taxon>
        <taxon>Candidatus Pullibacteroides</taxon>
    </lineage>
</organism>
<dbReference type="SUPFAM" id="SSF49265">
    <property type="entry name" value="Fibronectin type III"/>
    <property type="match status" value="1"/>
</dbReference>